<dbReference type="SUPFAM" id="SSF54106">
    <property type="entry name" value="LysM domain"/>
    <property type="match status" value="1"/>
</dbReference>
<sequence>MEQETFFSEKSNFFKKQKKYGTTNHNLKRNSHSEVLIRHNLTKTDTLQGIAIQYGCTMEQIRRANRLFANDSLFLREHLMIPVNKDSPFYPKDVEQFCNGISSNNNNNDLQLRRANTFGEPSSSSSLSKDYSDSIDSLTSPDEENRKYMEEFLEKIDTSISASKKLVQQQQRNSDYISSSHSEDSLFSSSGNSFINHNYELAHNPETSASYQQYFQSLNSHQQARHSLGGMNNDTTQLIVKTNGRHIKNSLQRLERQQDEIFEL</sequence>
<reference evidence="3" key="1">
    <citation type="submission" date="2021-03" db="EMBL/GenBank/DDBJ databases">
        <title>Chromosome level genome of the anhydrobiotic midge Polypedilum vanderplanki.</title>
        <authorList>
            <person name="Yoshida Y."/>
            <person name="Kikawada T."/>
            <person name="Gusev O."/>
        </authorList>
    </citation>
    <scope>NUCLEOTIDE SEQUENCE</scope>
    <source>
        <strain evidence="3">NIAS01</strain>
        <tissue evidence="3">Whole body or cell culture</tissue>
    </source>
</reference>
<proteinExistence type="predicted"/>
<feature type="compositionally biased region" description="Low complexity" evidence="1">
    <location>
        <begin position="122"/>
        <end position="137"/>
    </location>
</feature>
<dbReference type="Gene3D" id="3.10.350.10">
    <property type="entry name" value="LysM domain"/>
    <property type="match status" value="1"/>
</dbReference>
<evidence type="ECO:0000259" key="2">
    <source>
        <dbReference type="PROSITE" id="PS51782"/>
    </source>
</evidence>
<dbReference type="EMBL" id="JADBJN010000003">
    <property type="protein sequence ID" value="KAG5673153.1"/>
    <property type="molecule type" value="Genomic_DNA"/>
</dbReference>
<keyword evidence="4" id="KW-1185">Reference proteome</keyword>
<dbReference type="PROSITE" id="PS51782">
    <property type="entry name" value="LYSM"/>
    <property type="match status" value="1"/>
</dbReference>
<gene>
    <name evidence="3" type="ORF">PVAND_003221</name>
</gene>
<dbReference type="InterPro" id="IPR036779">
    <property type="entry name" value="LysM_dom_sf"/>
</dbReference>
<accession>A0A9J6BTD9</accession>
<name>A0A9J6BTD9_POLVA</name>
<dbReference type="OrthoDB" id="2107166at2759"/>
<organism evidence="3 4">
    <name type="scientific">Polypedilum vanderplanki</name>
    <name type="common">Sleeping chironomid midge</name>
    <dbReference type="NCBI Taxonomy" id="319348"/>
    <lineage>
        <taxon>Eukaryota</taxon>
        <taxon>Metazoa</taxon>
        <taxon>Ecdysozoa</taxon>
        <taxon>Arthropoda</taxon>
        <taxon>Hexapoda</taxon>
        <taxon>Insecta</taxon>
        <taxon>Pterygota</taxon>
        <taxon>Neoptera</taxon>
        <taxon>Endopterygota</taxon>
        <taxon>Diptera</taxon>
        <taxon>Nematocera</taxon>
        <taxon>Chironomoidea</taxon>
        <taxon>Chironomidae</taxon>
        <taxon>Chironominae</taxon>
        <taxon>Polypedilum</taxon>
        <taxon>Polypedilum</taxon>
    </lineage>
</organism>
<dbReference type="InterPro" id="IPR018392">
    <property type="entry name" value="LysM"/>
</dbReference>
<evidence type="ECO:0000313" key="3">
    <source>
        <dbReference type="EMBL" id="KAG5673153.1"/>
    </source>
</evidence>
<dbReference type="PANTHER" id="PTHR20932">
    <property type="entry name" value="LYSM AND PUTATIVE PEPTIDOGLYCAN-BINDING DOMAIN-CONTAINING PROTEIN"/>
    <property type="match status" value="1"/>
</dbReference>
<evidence type="ECO:0000256" key="1">
    <source>
        <dbReference type="SAM" id="MobiDB-lite"/>
    </source>
</evidence>
<dbReference type="PANTHER" id="PTHR20932:SF8">
    <property type="entry name" value="LD22649P"/>
    <property type="match status" value="1"/>
</dbReference>
<dbReference type="SMART" id="SM00257">
    <property type="entry name" value="LysM"/>
    <property type="match status" value="1"/>
</dbReference>
<dbReference type="AlphaFoldDB" id="A0A9J6BTD9"/>
<feature type="region of interest" description="Disordered" evidence="1">
    <location>
        <begin position="116"/>
        <end position="143"/>
    </location>
</feature>
<dbReference type="Pfam" id="PF01476">
    <property type="entry name" value="LysM"/>
    <property type="match status" value="1"/>
</dbReference>
<dbReference type="Proteomes" id="UP001107558">
    <property type="component" value="Chromosome 3"/>
</dbReference>
<comment type="caution">
    <text evidence="3">The sequence shown here is derived from an EMBL/GenBank/DDBJ whole genome shotgun (WGS) entry which is preliminary data.</text>
</comment>
<evidence type="ECO:0000313" key="4">
    <source>
        <dbReference type="Proteomes" id="UP001107558"/>
    </source>
</evidence>
<dbReference type="InterPro" id="IPR045030">
    <property type="entry name" value="LYSM1-4"/>
</dbReference>
<protein>
    <recommendedName>
        <fullName evidence="2">LysM domain-containing protein</fullName>
    </recommendedName>
</protein>
<dbReference type="CDD" id="cd00118">
    <property type="entry name" value="LysM"/>
    <property type="match status" value="1"/>
</dbReference>
<feature type="domain" description="LysM" evidence="2">
    <location>
        <begin position="37"/>
        <end position="81"/>
    </location>
</feature>